<evidence type="ECO:0000313" key="2">
    <source>
        <dbReference type="EMBL" id="MFC4333605.1"/>
    </source>
</evidence>
<comment type="caution">
    <text evidence="2">The sequence shown here is derived from an EMBL/GenBank/DDBJ whole genome shotgun (WGS) entry which is preliminary data.</text>
</comment>
<dbReference type="EMBL" id="JBHSDK010000001">
    <property type="protein sequence ID" value="MFC4333605.1"/>
    <property type="molecule type" value="Genomic_DNA"/>
</dbReference>
<feature type="region of interest" description="Disordered" evidence="1">
    <location>
        <begin position="44"/>
        <end position="64"/>
    </location>
</feature>
<name>A0ABV8TSW1_9ACTN</name>
<reference evidence="3" key="1">
    <citation type="journal article" date="2019" name="Int. J. Syst. Evol. Microbiol.">
        <title>The Global Catalogue of Microorganisms (GCM) 10K type strain sequencing project: providing services to taxonomists for standard genome sequencing and annotation.</title>
        <authorList>
            <consortium name="The Broad Institute Genomics Platform"/>
            <consortium name="The Broad Institute Genome Sequencing Center for Infectious Disease"/>
            <person name="Wu L."/>
            <person name="Ma J."/>
        </authorList>
    </citation>
    <scope>NUCLEOTIDE SEQUENCE [LARGE SCALE GENOMIC DNA]</scope>
    <source>
        <strain evidence="3">IBRC-M 10908</strain>
    </source>
</reference>
<keyword evidence="3" id="KW-1185">Reference proteome</keyword>
<evidence type="ECO:0000256" key="1">
    <source>
        <dbReference type="SAM" id="MobiDB-lite"/>
    </source>
</evidence>
<proteinExistence type="predicted"/>
<sequence length="64" mass="7115">MSNVVIHGLPQWALDILERRSAAEQLSLENYLRQLLINAARNPNVGIEPQGSQNRLTGFGDAEE</sequence>
<organism evidence="2 3">
    <name type="scientific">Salininema proteolyticum</name>
    <dbReference type="NCBI Taxonomy" id="1607685"/>
    <lineage>
        <taxon>Bacteria</taxon>
        <taxon>Bacillati</taxon>
        <taxon>Actinomycetota</taxon>
        <taxon>Actinomycetes</taxon>
        <taxon>Glycomycetales</taxon>
        <taxon>Glycomycetaceae</taxon>
        <taxon>Salininema</taxon>
    </lineage>
</organism>
<accession>A0ABV8TSW1</accession>
<dbReference type="Proteomes" id="UP001595823">
    <property type="component" value="Unassembled WGS sequence"/>
</dbReference>
<gene>
    <name evidence="2" type="ORF">ACFPET_00125</name>
</gene>
<evidence type="ECO:0008006" key="4">
    <source>
        <dbReference type="Google" id="ProtNLM"/>
    </source>
</evidence>
<evidence type="ECO:0000313" key="3">
    <source>
        <dbReference type="Proteomes" id="UP001595823"/>
    </source>
</evidence>
<protein>
    <recommendedName>
        <fullName evidence="4">CopG-like ribbon-helix-helix domain-containing protein</fullName>
    </recommendedName>
</protein>
<dbReference type="InterPro" id="IPR010985">
    <property type="entry name" value="Ribbon_hlx_hlx"/>
</dbReference>
<dbReference type="SUPFAM" id="SSF47598">
    <property type="entry name" value="Ribbon-helix-helix"/>
    <property type="match status" value="1"/>
</dbReference>
<dbReference type="RefSeq" id="WP_380617346.1">
    <property type="nucleotide sequence ID" value="NZ_JBHSDK010000001.1"/>
</dbReference>